<dbReference type="Pfam" id="PF07729">
    <property type="entry name" value="FCD"/>
    <property type="match status" value="1"/>
</dbReference>
<dbReference type="RefSeq" id="WP_257921743.1">
    <property type="nucleotide sequence ID" value="NZ_JAMXQV010000009.1"/>
</dbReference>
<dbReference type="Pfam" id="PF00392">
    <property type="entry name" value="GntR"/>
    <property type="match status" value="1"/>
</dbReference>
<dbReference type="InterPro" id="IPR008920">
    <property type="entry name" value="TF_FadR/GntR_C"/>
</dbReference>
<evidence type="ECO:0000259" key="4">
    <source>
        <dbReference type="PROSITE" id="PS50949"/>
    </source>
</evidence>
<evidence type="ECO:0000256" key="2">
    <source>
        <dbReference type="ARBA" id="ARBA00023125"/>
    </source>
</evidence>
<dbReference type="Gene3D" id="1.20.120.530">
    <property type="entry name" value="GntR ligand-binding domain-like"/>
    <property type="match status" value="1"/>
</dbReference>
<comment type="caution">
    <text evidence="5">The sequence shown here is derived from an EMBL/GenBank/DDBJ whole genome shotgun (WGS) entry which is preliminary data.</text>
</comment>
<keyword evidence="1" id="KW-0805">Transcription regulation</keyword>
<dbReference type="AlphaFoldDB" id="A0A9X2NAG0"/>
<accession>A0A9X2NAG0</accession>
<sequence length="244" mass="25767">MFTPVGKTRAFEAVVAQIEEAIYAGDYAPGDFLPPERTLVENFGVGRSTIREALRILESMGLVRTSSGSRTGPEVCGTVTPGLTRMLRGAVKLEGVPVFEIIQYRMIAGAAANKLAARFRTDEQLASMAEAIGAMERAEDAAAFAAADNSFHDVVREAAGNRLLAVVSQVIQDATLDMVAGAVDPDTGNPAARDSFIAEHRRILAAITDGDGETAARLAGQTLYDGYASLLGADQRARLAALLP</sequence>
<keyword evidence="2" id="KW-0238">DNA-binding</keyword>
<proteinExistence type="predicted"/>
<protein>
    <submittedName>
        <fullName evidence="5">GntR family transcriptional regulator</fullName>
    </submittedName>
</protein>
<evidence type="ECO:0000313" key="6">
    <source>
        <dbReference type="Proteomes" id="UP001144096"/>
    </source>
</evidence>
<dbReference type="CDD" id="cd07377">
    <property type="entry name" value="WHTH_GntR"/>
    <property type="match status" value="1"/>
</dbReference>
<gene>
    <name evidence="5" type="ORF">M8542_20075</name>
</gene>
<dbReference type="PANTHER" id="PTHR43537:SF5">
    <property type="entry name" value="UXU OPERON TRANSCRIPTIONAL REGULATOR"/>
    <property type="match status" value="1"/>
</dbReference>
<keyword evidence="3" id="KW-0804">Transcription</keyword>
<dbReference type="InterPro" id="IPR036388">
    <property type="entry name" value="WH-like_DNA-bd_sf"/>
</dbReference>
<evidence type="ECO:0000256" key="1">
    <source>
        <dbReference type="ARBA" id="ARBA00023015"/>
    </source>
</evidence>
<dbReference type="InterPro" id="IPR011711">
    <property type="entry name" value="GntR_C"/>
</dbReference>
<dbReference type="GO" id="GO:0003677">
    <property type="term" value="F:DNA binding"/>
    <property type="evidence" value="ECO:0007669"/>
    <property type="project" value="UniProtKB-KW"/>
</dbReference>
<dbReference type="InterPro" id="IPR036390">
    <property type="entry name" value="WH_DNA-bd_sf"/>
</dbReference>
<evidence type="ECO:0000313" key="5">
    <source>
        <dbReference type="EMBL" id="MCR6485131.1"/>
    </source>
</evidence>
<dbReference type="Gene3D" id="1.10.10.10">
    <property type="entry name" value="Winged helix-like DNA-binding domain superfamily/Winged helix DNA-binding domain"/>
    <property type="match status" value="1"/>
</dbReference>
<dbReference type="InterPro" id="IPR000524">
    <property type="entry name" value="Tscrpt_reg_HTH_GntR"/>
</dbReference>
<evidence type="ECO:0000256" key="3">
    <source>
        <dbReference type="ARBA" id="ARBA00023163"/>
    </source>
</evidence>
<reference evidence="5" key="1">
    <citation type="submission" date="2022-06" db="EMBL/GenBank/DDBJ databases">
        <title>Amycolatopsis iheyaensis sp. nov., a new species of the genus Amycolatopsis isolated from soil in Iheya island, Japan.</title>
        <authorList>
            <person name="Ngamcharungchit C."/>
            <person name="Kanto H."/>
            <person name="Take A."/>
            <person name="Intra B."/>
            <person name="Matsumoto A."/>
            <person name="Panbangred W."/>
            <person name="Inahashi Y."/>
        </authorList>
    </citation>
    <scope>NUCLEOTIDE SEQUENCE</scope>
    <source>
        <strain evidence="5">OK19-0408</strain>
    </source>
</reference>
<dbReference type="SUPFAM" id="SSF46785">
    <property type="entry name" value="Winged helix' DNA-binding domain"/>
    <property type="match status" value="1"/>
</dbReference>
<dbReference type="SUPFAM" id="SSF48008">
    <property type="entry name" value="GntR ligand-binding domain-like"/>
    <property type="match status" value="1"/>
</dbReference>
<keyword evidence="6" id="KW-1185">Reference proteome</keyword>
<feature type="domain" description="HTH gntR-type" evidence="4">
    <location>
        <begin position="8"/>
        <end position="78"/>
    </location>
</feature>
<name>A0A9X2NAG0_9PSEU</name>
<dbReference type="SMART" id="SM00895">
    <property type="entry name" value="FCD"/>
    <property type="match status" value="1"/>
</dbReference>
<dbReference type="GO" id="GO:0003700">
    <property type="term" value="F:DNA-binding transcription factor activity"/>
    <property type="evidence" value="ECO:0007669"/>
    <property type="project" value="InterPro"/>
</dbReference>
<dbReference type="PROSITE" id="PS50949">
    <property type="entry name" value="HTH_GNTR"/>
    <property type="match status" value="1"/>
</dbReference>
<dbReference type="EMBL" id="JAMXQV010000009">
    <property type="protein sequence ID" value="MCR6485131.1"/>
    <property type="molecule type" value="Genomic_DNA"/>
</dbReference>
<organism evidence="5 6">
    <name type="scientific">Amycolatopsis iheyensis</name>
    <dbReference type="NCBI Taxonomy" id="2945988"/>
    <lineage>
        <taxon>Bacteria</taxon>
        <taxon>Bacillati</taxon>
        <taxon>Actinomycetota</taxon>
        <taxon>Actinomycetes</taxon>
        <taxon>Pseudonocardiales</taxon>
        <taxon>Pseudonocardiaceae</taxon>
        <taxon>Amycolatopsis</taxon>
    </lineage>
</organism>
<dbReference type="PANTHER" id="PTHR43537">
    <property type="entry name" value="TRANSCRIPTIONAL REGULATOR, GNTR FAMILY"/>
    <property type="match status" value="1"/>
</dbReference>
<dbReference type="Proteomes" id="UP001144096">
    <property type="component" value="Unassembled WGS sequence"/>
</dbReference>
<dbReference type="SMART" id="SM00345">
    <property type="entry name" value="HTH_GNTR"/>
    <property type="match status" value="1"/>
</dbReference>
<dbReference type="PRINTS" id="PR00035">
    <property type="entry name" value="HTHGNTR"/>
</dbReference>